<keyword evidence="3" id="KW-1185">Reference proteome</keyword>
<sequence>MASAKRRQSRFPNRPASTSLAAGTYAMYDGVEVRLDRKGQGWELWTNERTVGFTSDERGRYVRRIAVGDPLELECFRLEYHASYRGIDLAVGSAEGPVMAWTSDSRSLAEGFKQVDRGEYRKTIPLDDPDLRITTSRTPIAVPWATKPSNDGTPNWNDFRDRLVDTFRKTSERVILIIASDMDPKKYVQFAREAGRLEAEAPAADVVADAKEWVLSDAGWMRPGIAQPNWASSLALPALTTEYGAFAERCVAALRDAYGVANPDELRYRAWREAERMPEGETWSAKRVDRMDRGAPVVELPALRLRRSRSH</sequence>
<dbReference type="Proteomes" id="UP001549307">
    <property type="component" value="Unassembled WGS sequence"/>
</dbReference>
<reference evidence="2 3" key="1">
    <citation type="submission" date="2024-06" db="EMBL/GenBank/DDBJ databases">
        <title>Sorghum-associated microbial communities from plants grown in Nebraska, USA.</title>
        <authorList>
            <person name="Schachtman D."/>
        </authorList>
    </citation>
    <scope>NUCLEOTIDE SEQUENCE [LARGE SCALE GENOMIC DNA]</scope>
    <source>
        <strain evidence="2 3">3552</strain>
    </source>
</reference>
<dbReference type="InterPro" id="IPR054344">
    <property type="entry name" value="TY-Chap_N"/>
</dbReference>
<organism evidence="2 3">
    <name type="scientific">Arthrobacter bambusae</name>
    <dbReference type="NCBI Taxonomy" id="1338426"/>
    <lineage>
        <taxon>Bacteria</taxon>
        <taxon>Bacillati</taxon>
        <taxon>Actinomycetota</taxon>
        <taxon>Actinomycetes</taxon>
        <taxon>Micrococcales</taxon>
        <taxon>Micrococcaceae</taxon>
        <taxon>Arthrobacter</taxon>
    </lineage>
</organism>
<comment type="caution">
    <text evidence="2">The sequence shown here is derived from an EMBL/GenBank/DDBJ whole genome shotgun (WGS) entry which is preliminary data.</text>
</comment>
<dbReference type="RefSeq" id="WP_354227781.1">
    <property type="nucleotide sequence ID" value="NZ_JBEPSN010000002.1"/>
</dbReference>
<evidence type="ECO:0000313" key="3">
    <source>
        <dbReference type="Proteomes" id="UP001549307"/>
    </source>
</evidence>
<dbReference type="EMBL" id="JBEPSN010000002">
    <property type="protein sequence ID" value="MET4539497.1"/>
    <property type="molecule type" value="Genomic_DNA"/>
</dbReference>
<dbReference type="GeneID" id="92752225"/>
<gene>
    <name evidence="2" type="ORF">ABIE37_001269</name>
</gene>
<proteinExistence type="predicted"/>
<evidence type="ECO:0000259" key="1">
    <source>
        <dbReference type="Pfam" id="PF22552"/>
    </source>
</evidence>
<accession>A0ABV2P402</accession>
<name>A0ABV2P402_9MICC</name>
<feature type="domain" description="TY-Chap N-terminal" evidence="1">
    <location>
        <begin position="155"/>
        <end position="266"/>
    </location>
</feature>
<evidence type="ECO:0000313" key="2">
    <source>
        <dbReference type="EMBL" id="MET4539497.1"/>
    </source>
</evidence>
<dbReference type="Pfam" id="PF22552">
    <property type="entry name" value="TY-Chap3"/>
    <property type="match status" value="1"/>
</dbReference>
<protein>
    <recommendedName>
        <fullName evidence="1">TY-Chap N-terminal domain-containing protein</fullName>
    </recommendedName>
</protein>